<dbReference type="Gene3D" id="3.30.2010.10">
    <property type="entry name" value="Metalloproteases ('zincins'), catalytic domain"/>
    <property type="match status" value="1"/>
</dbReference>
<dbReference type="GO" id="GO:0005637">
    <property type="term" value="C:nuclear inner membrane"/>
    <property type="evidence" value="ECO:0007669"/>
    <property type="project" value="EnsemblFungi"/>
</dbReference>
<evidence type="ECO:0000256" key="9">
    <source>
        <dbReference type="ARBA" id="ARBA00023049"/>
    </source>
</evidence>
<evidence type="ECO:0000256" key="14">
    <source>
        <dbReference type="PIRSR" id="PIRSR627057-2"/>
    </source>
</evidence>
<feature type="domain" description="Peptidase M48" evidence="16">
    <location>
        <begin position="228"/>
        <end position="431"/>
    </location>
</feature>
<feature type="active site" description="Proton donor" evidence="13">
    <location>
        <position position="380"/>
    </location>
</feature>
<keyword evidence="10 15" id="KW-0472">Membrane</keyword>
<dbReference type="InterPro" id="IPR001915">
    <property type="entry name" value="Peptidase_M48"/>
</dbReference>
<evidence type="ECO:0000256" key="2">
    <source>
        <dbReference type="ARBA" id="ARBA00022670"/>
    </source>
</evidence>
<feature type="transmembrane region" description="Helical" evidence="15">
    <location>
        <begin position="197"/>
        <end position="218"/>
    </location>
</feature>
<dbReference type="InterPro" id="IPR032456">
    <property type="entry name" value="Peptidase_M48_N"/>
</dbReference>
<dbReference type="Pfam" id="PF16491">
    <property type="entry name" value="Peptidase_M48_N"/>
    <property type="match status" value="1"/>
</dbReference>
<sequence length="439" mass="51111">MDFLKDLGDALDIPGFPWKKLIISFILVQYVFEQFLTLRQYKKLKEKKPSAALENIVDMETYNKSQEYGRAKAKFSLVAELYELFQKLLIMKYDILPKLYSFVKLLVDRFFSEKFSGEIFYSMLFFFILNLQSLFLNLPVSIYSIFVLEEKFGFNKQTFGLFIADLVKTQVLIAIIGGPVLFVFLKIVAYFGQAFFFYLWLFVFIFQIVLIIIYPTLIQPLFNKLVPLPDGELKSKVEELASNLKFPLKKLYVIDGSKRSAHSNAYFFGLPWNRHIVIYDTLIEKSETVEIIAVLAHELGHWALSHVAKILVITQIHIFFIFMLFSIFIQNTSLYQSFGFHSDKPILIGFVLYSDILTPVNGLLTFFMNIYSRKNEFEADAFAAKLNYKKELSSALIKLHIQNLSTMDADKLYSSYHYSHPLLVERLRALGYKHESKSE</sequence>
<evidence type="ECO:0000256" key="7">
    <source>
        <dbReference type="ARBA" id="ARBA00022833"/>
    </source>
</evidence>
<keyword evidence="5 15" id="KW-0378">Hydrolase</keyword>
<dbReference type="InterPro" id="IPR027057">
    <property type="entry name" value="CAXX_Prtase_1"/>
</dbReference>
<dbReference type="EMBL" id="LFVZ01000011">
    <property type="protein sequence ID" value="KTW27106.1"/>
    <property type="molecule type" value="Genomic_DNA"/>
</dbReference>
<evidence type="ECO:0000256" key="13">
    <source>
        <dbReference type="PIRSR" id="PIRSR627057-1"/>
    </source>
</evidence>
<dbReference type="GO" id="GO:0004222">
    <property type="term" value="F:metalloendopeptidase activity"/>
    <property type="evidence" value="ECO:0007669"/>
    <property type="project" value="UniProtKB-UniRule"/>
</dbReference>
<dbReference type="AlphaFoldDB" id="A0A0W4ZFI4"/>
<protein>
    <recommendedName>
        <fullName evidence="15">CAAX prenyl protease</fullName>
        <ecNumber evidence="15">3.4.24.84</ecNumber>
    </recommendedName>
</protein>
<accession>A0A0W4ZFI4</accession>
<feature type="binding site" evidence="14">
    <location>
        <position position="376"/>
    </location>
    <ligand>
        <name>Zn(2+)</name>
        <dbReference type="ChEBI" id="CHEBI:29105"/>
        <note>catalytic</note>
    </ligand>
</feature>
<evidence type="ECO:0000256" key="3">
    <source>
        <dbReference type="ARBA" id="ARBA00022692"/>
    </source>
</evidence>
<feature type="transmembrane region" description="Helical" evidence="15">
    <location>
        <begin position="20"/>
        <end position="38"/>
    </location>
</feature>
<comment type="catalytic activity">
    <reaction evidence="11 15">
        <text>Hydrolyzes the peptide bond -P2-(S-farnesyl or geranylgeranyl)C-P1'-P2'-P3'-COOH where P1' and P2' are amino acids with aliphatic side chains and P3' is any C-terminal residue.</text>
        <dbReference type="EC" id="3.4.24.84"/>
    </reaction>
</comment>
<name>A0A0W4ZFI4_PNEC8</name>
<keyword evidence="6 15" id="KW-0256">Endoplasmic reticulum</keyword>
<dbReference type="GO" id="GO:0071586">
    <property type="term" value="P:CAAX-box protein processing"/>
    <property type="evidence" value="ECO:0007669"/>
    <property type="project" value="UniProtKB-UniRule"/>
</dbReference>
<evidence type="ECO:0000256" key="6">
    <source>
        <dbReference type="ARBA" id="ARBA00022824"/>
    </source>
</evidence>
<feature type="binding site" evidence="14">
    <location>
        <position position="297"/>
    </location>
    <ligand>
        <name>Zn(2+)</name>
        <dbReference type="ChEBI" id="CHEBI:29105"/>
        <note>catalytic</note>
    </ligand>
</feature>
<keyword evidence="9 15" id="KW-0482">Metalloprotease</keyword>
<proteinExistence type="inferred from homology"/>
<keyword evidence="4 14" id="KW-0479">Metal-binding</keyword>
<evidence type="ECO:0000259" key="17">
    <source>
        <dbReference type="Pfam" id="PF16491"/>
    </source>
</evidence>
<dbReference type="CDD" id="cd07343">
    <property type="entry name" value="M48A_Zmpste24p_like"/>
    <property type="match status" value="1"/>
</dbReference>
<keyword evidence="8 15" id="KW-1133">Transmembrane helix</keyword>
<keyword evidence="2 15" id="KW-0645">Protease</keyword>
<organism evidence="18 19">
    <name type="scientific">Pneumocystis carinii (strain B80)</name>
    <name type="common">Rat pneumocystis pneumonia agent</name>
    <name type="synonym">Pneumocystis carinii f. sp. carinii</name>
    <dbReference type="NCBI Taxonomy" id="1408658"/>
    <lineage>
        <taxon>Eukaryota</taxon>
        <taxon>Fungi</taxon>
        <taxon>Dikarya</taxon>
        <taxon>Ascomycota</taxon>
        <taxon>Taphrinomycotina</taxon>
        <taxon>Pneumocystomycetes</taxon>
        <taxon>Pneumocystaceae</taxon>
        <taxon>Pneumocystis</taxon>
    </lineage>
</organism>
<evidence type="ECO:0000256" key="5">
    <source>
        <dbReference type="ARBA" id="ARBA00022801"/>
    </source>
</evidence>
<feature type="transmembrane region" description="Helical" evidence="15">
    <location>
        <begin position="119"/>
        <end position="146"/>
    </location>
</feature>
<evidence type="ECO:0000256" key="4">
    <source>
        <dbReference type="ARBA" id="ARBA00022723"/>
    </source>
</evidence>
<evidence type="ECO:0000313" key="18">
    <source>
        <dbReference type="EMBL" id="KTW27106.1"/>
    </source>
</evidence>
<evidence type="ECO:0000256" key="15">
    <source>
        <dbReference type="RuleBase" id="RU366005"/>
    </source>
</evidence>
<dbReference type="GO" id="GO:0031204">
    <property type="term" value="P:post-translational protein targeting to membrane, translocation"/>
    <property type="evidence" value="ECO:0007669"/>
    <property type="project" value="EnsemblFungi"/>
</dbReference>
<feature type="binding site" evidence="14">
    <location>
        <position position="301"/>
    </location>
    <ligand>
        <name>Zn(2+)</name>
        <dbReference type="ChEBI" id="CHEBI:29105"/>
        <note>catalytic</note>
    </ligand>
</feature>
<feature type="active site" evidence="13">
    <location>
        <position position="298"/>
    </location>
</feature>
<comment type="cofactor">
    <cofactor evidence="14 15">
        <name>Zn(2+)</name>
        <dbReference type="ChEBI" id="CHEBI:29105"/>
    </cofactor>
    <text evidence="14 15">Binds 1 zinc ion per subunit.</text>
</comment>
<dbReference type="RefSeq" id="XP_018225297.1">
    <property type="nucleotide sequence ID" value="XM_018372219.1"/>
</dbReference>
<reference evidence="19" key="1">
    <citation type="journal article" date="2016" name="Nat. Commun.">
        <title>Genome analysis of three Pneumocystis species reveals adaptation mechanisms to life exclusively in mammalian hosts.</title>
        <authorList>
            <person name="Ma L."/>
            <person name="Chen Z."/>
            <person name="Huang D.W."/>
            <person name="Kutty G."/>
            <person name="Ishihara M."/>
            <person name="Wang H."/>
            <person name="Abouelleil A."/>
            <person name="Bishop L."/>
            <person name="Davey E."/>
            <person name="Deng R."/>
            <person name="Deng X."/>
            <person name="Fan L."/>
            <person name="Fantoni G."/>
            <person name="Fitzgerald M."/>
            <person name="Gogineni E."/>
            <person name="Goldberg J.M."/>
            <person name="Handley G."/>
            <person name="Hu X."/>
            <person name="Huber C."/>
            <person name="Jiao X."/>
            <person name="Jones K."/>
            <person name="Levin J.Z."/>
            <person name="Liu Y."/>
            <person name="Macdonald P."/>
            <person name="Melnikov A."/>
            <person name="Raley C."/>
            <person name="Sassi M."/>
            <person name="Sherman B.T."/>
            <person name="Song X."/>
            <person name="Sykes S."/>
            <person name="Tran B."/>
            <person name="Walsh L."/>
            <person name="Xia Y."/>
            <person name="Yang J."/>
            <person name="Young S."/>
            <person name="Zeng Q."/>
            <person name="Zheng X."/>
            <person name="Stephens R."/>
            <person name="Nusbaum C."/>
            <person name="Birren B.W."/>
            <person name="Azadi P."/>
            <person name="Lempicki R.A."/>
            <person name="Cuomo C.A."/>
            <person name="Kovacs J.A."/>
        </authorList>
    </citation>
    <scope>NUCLEOTIDE SEQUENCE [LARGE SCALE GENOMIC DNA]</scope>
    <source>
        <strain evidence="19">B80</strain>
    </source>
</reference>
<dbReference type="Pfam" id="PF01435">
    <property type="entry name" value="Peptidase_M48"/>
    <property type="match status" value="1"/>
</dbReference>
<dbReference type="GO" id="GO:0120236">
    <property type="term" value="P:negative regulation of post-translational protein targeting to membrane, translocation"/>
    <property type="evidence" value="ECO:0007669"/>
    <property type="project" value="EnsemblFungi"/>
</dbReference>
<dbReference type="VEuPathDB" id="FungiDB:T552_04168"/>
<dbReference type="OrthoDB" id="360839at2759"/>
<dbReference type="Proteomes" id="UP000054454">
    <property type="component" value="Unassembled WGS sequence"/>
</dbReference>
<dbReference type="GO" id="GO:0007323">
    <property type="term" value="P:peptide pheromone maturation"/>
    <property type="evidence" value="ECO:0007669"/>
    <property type="project" value="EnsemblFungi"/>
</dbReference>
<keyword evidence="19" id="KW-1185">Reference proteome</keyword>
<feature type="transmembrane region" description="Helical" evidence="15">
    <location>
        <begin position="166"/>
        <end position="185"/>
    </location>
</feature>
<evidence type="ECO:0000259" key="16">
    <source>
        <dbReference type="Pfam" id="PF01435"/>
    </source>
</evidence>
<keyword evidence="7 14" id="KW-0862">Zinc</keyword>
<feature type="transmembrane region" description="Helical" evidence="15">
    <location>
        <begin position="307"/>
        <end position="329"/>
    </location>
</feature>
<dbReference type="FunFam" id="3.30.2010.10:FF:000002">
    <property type="entry name" value="CAAX prenyl protease"/>
    <property type="match status" value="1"/>
</dbReference>
<evidence type="ECO:0000256" key="11">
    <source>
        <dbReference type="ARBA" id="ARBA00044456"/>
    </source>
</evidence>
<evidence type="ECO:0000256" key="1">
    <source>
        <dbReference type="ARBA" id="ARBA00004477"/>
    </source>
</evidence>
<feature type="transmembrane region" description="Helical" evidence="15">
    <location>
        <begin position="350"/>
        <end position="371"/>
    </location>
</feature>
<comment type="function">
    <text evidence="15">Proteolytically removes the C-terminal three residues of farnesylated proteins.</text>
</comment>
<dbReference type="GO" id="GO:0046872">
    <property type="term" value="F:metal ion binding"/>
    <property type="evidence" value="ECO:0007669"/>
    <property type="project" value="UniProtKB-UniRule"/>
</dbReference>
<evidence type="ECO:0000256" key="12">
    <source>
        <dbReference type="ARBA" id="ARBA00060927"/>
    </source>
</evidence>
<gene>
    <name evidence="18" type="ORF">T552_04168</name>
</gene>
<comment type="subcellular location">
    <subcellularLocation>
        <location evidence="1 15">Endoplasmic reticulum membrane</location>
        <topology evidence="1 15">Multi-pass membrane protein</topology>
    </subcellularLocation>
</comment>
<keyword evidence="3 15" id="KW-0812">Transmembrane</keyword>
<comment type="similarity">
    <text evidence="12 15">Belongs to the peptidase M48A family.</text>
</comment>
<evidence type="ECO:0000256" key="10">
    <source>
        <dbReference type="ARBA" id="ARBA00023136"/>
    </source>
</evidence>
<dbReference type="EC" id="3.4.24.84" evidence="15"/>
<dbReference type="GO" id="GO:0036503">
    <property type="term" value="P:ERAD pathway"/>
    <property type="evidence" value="ECO:0007669"/>
    <property type="project" value="EnsemblFungi"/>
</dbReference>
<dbReference type="GeneID" id="28938422"/>
<evidence type="ECO:0000313" key="19">
    <source>
        <dbReference type="Proteomes" id="UP000054454"/>
    </source>
</evidence>
<feature type="domain" description="CAAX prenyl protease 1 N-terminal" evidence="17">
    <location>
        <begin position="40"/>
        <end position="224"/>
    </location>
</feature>
<comment type="caution">
    <text evidence="18">The sequence shown here is derived from an EMBL/GenBank/DDBJ whole genome shotgun (WGS) entry which is preliminary data.</text>
</comment>
<dbReference type="PANTHER" id="PTHR10120">
    <property type="entry name" value="CAAX PRENYL PROTEASE 1"/>
    <property type="match status" value="1"/>
</dbReference>
<dbReference type="GO" id="GO:0005789">
    <property type="term" value="C:endoplasmic reticulum membrane"/>
    <property type="evidence" value="ECO:0007669"/>
    <property type="project" value="UniProtKB-SubCell"/>
</dbReference>
<evidence type="ECO:0000256" key="8">
    <source>
        <dbReference type="ARBA" id="ARBA00022989"/>
    </source>
</evidence>